<reference evidence="5" key="1">
    <citation type="journal article" date="2019" name="Int. J. Syst. Evol. Microbiol.">
        <title>The Global Catalogue of Microorganisms (GCM) 10K type strain sequencing project: providing services to taxonomists for standard genome sequencing and annotation.</title>
        <authorList>
            <consortium name="The Broad Institute Genomics Platform"/>
            <consortium name="The Broad Institute Genome Sequencing Center for Infectious Disease"/>
            <person name="Wu L."/>
            <person name="Ma J."/>
        </authorList>
    </citation>
    <scope>NUCLEOTIDE SEQUENCE [LARGE SCALE GENOMIC DNA]</scope>
    <source>
        <strain evidence="5">CGMCC 4.7683</strain>
    </source>
</reference>
<accession>A0ABQ3LA21</accession>
<dbReference type="InterPro" id="IPR027417">
    <property type="entry name" value="P-loop_NTPase"/>
</dbReference>
<dbReference type="PANTHER" id="PTHR16305">
    <property type="entry name" value="TESTICULAR SOLUBLE ADENYLYL CYCLASE"/>
    <property type="match status" value="1"/>
</dbReference>
<dbReference type="EMBL" id="BNAY01000002">
    <property type="protein sequence ID" value="GHH09796.1"/>
    <property type="molecule type" value="Genomic_DNA"/>
</dbReference>
<evidence type="ECO:0000259" key="3">
    <source>
        <dbReference type="PROSITE" id="PS50043"/>
    </source>
</evidence>
<evidence type="ECO:0000313" key="5">
    <source>
        <dbReference type="Proteomes" id="UP000635387"/>
    </source>
</evidence>
<name>A0ABQ3LA21_9PSEU</name>
<gene>
    <name evidence="4" type="ORF">GCM10017790_18220</name>
</gene>
<comment type="caution">
    <text evidence="4">The sequence shown here is derived from an EMBL/GenBank/DDBJ whole genome shotgun (WGS) entry which is preliminary data.</text>
</comment>
<evidence type="ECO:0000256" key="1">
    <source>
        <dbReference type="ARBA" id="ARBA00022741"/>
    </source>
</evidence>
<dbReference type="Pfam" id="PF00196">
    <property type="entry name" value="GerE"/>
    <property type="match status" value="1"/>
</dbReference>
<dbReference type="InterPro" id="IPR041664">
    <property type="entry name" value="AAA_16"/>
</dbReference>
<dbReference type="RefSeq" id="WP_191253748.1">
    <property type="nucleotide sequence ID" value="NZ_BNAY01000002.1"/>
</dbReference>
<dbReference type="SUPFAM" id="SSF46894">
    <property type="entry name" value="C-terminal effector domain of the bipartite response regulators"/>
    <property type="match status" value="1"/>
</dbReference>
<dbReference type="SUPFAM" id="SSF52540">
    <property type="entry name" value="P-loop containing nucleoside triphosphate hydrolases"/>
    <property type="match status" value="1"/>
</dbReference>
<evidence type="ECO:0000256" key="2">
    <source>
        <dbReference type="ARBA" id="ARBA00022840"/>
    </source>
</evidence>
<keyword evidence="5" id="KW-1185">Reference proteome</keyword>
<dbReference type="PANTHER" id="PTHR16305:SF35">
    <property type="entry name" value="TRANSCRIPTIONAL ACTIVATOR DOMAIN"/>
    <property type="match status" value="1"/>
</dbReference>
<dbReference type="Gene3D" id="1.10.10.10">
    <property type="entry name" value="Winged helix-like DNA-binding domain superfamily/Winged helix DNA-binding domain"/>
    <property type="match status" value="1"/>
</dbReference>
<dbReference type="Pfam" id="PF13191">
    <property type="entry name" value="AAA_16"/>
    <property type="match status" value="1"/>
</dbReference>
<evidence type="ECO:0000313" key="4">
    <source>
        <dbReference type="EMBL" id="GHH09796.1"/>
    </source>
</evidence>
<dbReference type="InterPro" id="IPR000792">
    <property type="entry name" value="Tscrpt_reg_LuxR_C"/>
</dbReference>
<sequence>MMIERADQLAAIAGAVAEARAGSGEFVVVRGGLGAGRSALLHAAGEEAAARGLRVVRAAATPLERGVSHGVVWLLLEPLLEAGRRGELLTAVRAEGEFPGDPADARRAHLVLHELLELFTEMVRDTGPVALLVDDLQWADAASARWLAYLAKRMSRLRVLVVATLLEGDDSADDVVVKDIARTAARTVHATPLSSAGVRAYLTARCGAEPEPEFADTCYARTGGSPMLLDALVNTMLGHGLRPVAPAAAELAALRPSPAAARLTRCLRAQPDDVRAVAKAMAALGEPTETGVLAELAGLDSPDFDAALRALRRLGLVEAPADGLLRFAGEMAGDLVADQLSAEEQDRLHLRAANVLYRNGRPVEQIGRQLLATVAEPEPWAADVLRTAASAALANSSPRTAAQYLQHALAHPGADRAELLVDLAAVERGYDLPAAHRHLHQALGLMRDPVDRAFALGLLPVVAGVRFAADVRRLRQVLAELREVPGPEAAEAALRMEARLRYHERGVPGAGDSAADRLAELGPAPAQDSSAQRELVAVLLYLMTVAGTAPRESIVDLSRQVLEREPGSPDQMYTTFPLTVLVLAAADSLDGVDSWLAAACGPAADPDLPTLVAWAGQALVASATGLLGVARDRAQAVLTSAGPSRVGITMTAMRVLAEIAMEQRDPALARLIVDNLEVDHDPWLRSLAHGTLALTEANHTAAAEYFLDCVHQLERFGNRVLLPLRGQIALLLAATDDPKRAEAVAQGEVERALSWGAPSSVGRALRIRATLLDRDEDAVPVLREAAETLARSGDRLELARTLVLLGERGTGPDARERLLEGRSLAAGCGASWLTGSAEPSESDGGLLTATEQRVVELAVSGRRNRDIAELLEVTVRAVEKHLTSSYRKLGITGRAQLAAAMRGHRAG</sequence>
<dbReference type="Proteomes" id="UP000635387">
    <property type="component" value="Unassembled WGS sequence"/>
</dbReference>
<dbReference type="SMART" id="SM00421">
    <property type="entry name" value="HTH_LUXR"/>
    <property type="match status" value="1"/>
</dbReference>
<dbReference type="InterPro" id="IPR036388">
    <property type="entry name" value="WH-like_DNA-bd_sf"/>
</dbReference>
<dbReference type="CDD" id="cd06170">
    <property type="entry name" value="LuxR_C_like"/>
    <property type="match status" value="1"/>
</dbReference>
<keyword evidence="2" id="KW-0067">ATP-binding</keyword>
<dbReference type="PROSITE" id="PS50043">
    <property type="entry name" value="HTH_LUXR_2"/>
    <property type="match status" value="1"/>
</dbReference>
<dbReference type="InterPro" id="IPR016032">
    <property type="entry name" value="Sig_transdc_resp-reg_C-effctor"/>
</dbReference>
<protein>
    <recommendedName>
        <fullName evidence="3">HTH luxR-type domain-containing protein</fullName>
    </recommendedName>
</protein>
<organism evidence="4 5">
    <name type="scientific">Amycolatopsis oliviviridis</name>
    <dbReference type="NCBI Taxonomy" id="1471590"/>
    <lineage>
        <taxon>Bacteria</taxon>
        <taxon>Bacillati</taxon>
        <taxon>Actinomycetota</taxon>
        <taxon>Actinomycetes</taxon>
        <taxon>Pseudonocardiales</taxon>
        <taxon>Pseudonocardiaceae</taxon>
        <taxon>Amycolatopsis</taxon>
    </lineage>
</organism>
<proteinExistence type="predicted"/>
<feature type="domain" description="HTH luxR-type" evidence="3">
    <location>
        <begin position="840"/>
        <end position="905"/>
    </location>
</feature>
<keyword evidence="1" id="KW-0547">Nucleotide-binding</keyword>